<dbReference type="InterPro" id="IPR044713">
    <property type="entry name" value="DNJA1/2-like"/>
</dbReference>
<keyword evidence="14" id="KW-1185">Reference proteome</keyword>
<keyword evidence="5 9" id="KW-0862">Zinc</keyword>
<evidence type="ECO:0000313" key="13">
    <source>
        <dbReference type="EMBL" id="KAJ4732947.1"/>
    </source>
</evidence>
<evidence type="ECO:0000256" key="7">
    <source>
        <dbReference type="ARBA" id="ARBA00023289"/>
    </source>
</evidence>
<dbReference type="Pfam" id="PF00226">
    <property type="entry name" value="DnaJ"/>
    <property type="match status" value="2"/>
</dbReference>
<keyword evidence="4 9" id="KW-0863">Zinc-finger</keyword>
<dbReference type="InterPro" id="IPR036410">
    <property type="entry name" value="HSP_DnaJ_Cys-rich_dom_sf"/>
</dbReference>
<protein>
    <submittedName>
        <fullName evidence="13">DNAJ</fullName>
    </submittedName>
</protein>
<evidence type="ECO:0000256" key="9">
    <source>
        <dbReference type="PROSITE-ProRule" id="PRU00546"/>
    </source>
</evidence>
<dbReference type="InterPro" id="IPR001305">
    <property type="entry name" value="HSP_DnaJ_Cys-rich_dom"/>
</dbReference>
<dbReference type="CDD" id="cd10719">
    <property type="entry name" value="DnaJ_zf"/>
    <property type="match status" value="1"/>
</dbReference>
<dbReference type="FunFam" id="1.10.287.110:FF:000244">
    <property type="entry name" value="Chaperone protein dnaJ 3"/>
    <property type="match status" value="1"/>
</dbReference>
<evidence type="ECO:0000256" key="6">
    <source>
        <dbReference type="ARBA" id="ARBA00023186"/>
    </source>
</evidence>
<dbReference type="PROSITE" id="PS50076">
    <property type="entry name" value="DNAJ_2"/>
    <property type="match status" value="1"/>
</dbReference>
<feature type="domain" description="CR-type" evidence="12">
    <location>
        <begin position="160"/>
        <end position="244"/>
    </location>
</feature>
<dbReference type="Gene3D" id="2.10.230.10">
    <property type="entry name" value="Heat shock protein DnaJ, cysteine-rich domain"/>
    <property type="match status" value="1"/>
</dbReference>
<feature type="domain" description="J" evidence="11">
    <location>
        <begin position="13"/>
        <end position="98"/>
    </location>
</feature>
<evidence type="ECO:0000256" key="3">
    <source>
        <dbReference type="ARBA" id="ARBA00022737"/>
    </source>
</evidence>
<evidence type="ECO:0000256" key="2">
    <source>
        <dbReference type="ARBA" id="ARBA00022723"/>
    </source>
</evidence>
<evidence type="ECO:0000259" key="12">
    <source>
        <dbReference type="PROSITE" id="PS51188"/>
    </source>
</evidence>
<proteinExistence type="inferred from homology"/>
<dbReference type="SMART" id="SM00271">
    <property type="entry name" value="DnaJ"/>
    <property type="match status" value="1"/>
</dbReference>
<keyword evidence="6" id="KW-0143">Chaperone</keyword>
<dbReference type="InterPro" id="IPR002939">
    <property type="entry name" value="DnaJ_C"/>
</dbReference>
<dbReference type="InterPro" id="IPR018253">
    <property type="entry name" value="DnaJ_domain_CS"/>
</dbReference>
<dbReference type="GO" id="GO:0009408">
    <property type="term" value="P:response to heat"/>
    <property type="evidence" value="ECO:0007669"/>
    <property type="project" value="InterPro"/>
</dbReference>
<dbReference type="InterPro" id="IPR001623">
    <property type="entry name" value="DnaJ_domain"/>
</dbReference>
<dbReference type="SUPFAM" id="SSF57938">
    <property type="entry name" value="DnaJ/Hsp40 cysteine-rich domain"/>
    <property type="match status" value="1"/>
</dbReference>
<dbReference type="FunFam" id="2.10.230.10:FF:000001">
    <property type="entry name" value="DnaJ subfamily A member 2"/>
    <property type="match status" value="1"/>
</dbReference>
<comment type="function">
    <text evidence="8">Plays a continuous role in plant development probably in the structural organization of compartments.</text>
</comment>
<dbReference type="GO" id="GO:0051082">
    <property type="term" value="F:unfolded protein binding"/>
    <property type="evidence" value="ECO:0007669"/>
    <property type="project" value="InterPro"/>
</dbReference>
<evidence type="ECO:0000256" key="5">
    <source>
        <dbReference type="ARBA" id="ARBA00022833"/>
    </source>
</evidence>
<sequence length="443" mass="49569">MFGRGPKKSDNTRYYEVLGVSKDASLDELKKAYRKAAMKNHPDKGGDPEKLLSRLEAEKSKPKMYLTLSYFLFQFKEIGQAYEVLSDPEKREIYDQYGEDALKEGMGAGGGGHDPFDIFQSFFGGGSPFGGGGSSRGRRQRRGEDVVHPLKVSLEELYNGTSKKLSLSRNIICSKCSGKGSKSGASMKCTGCQGSGMRVSIRQLGPSMIQQMQHPCNECKGTGETINDKDRCPQCKGEKVVQEKKVLEVVVEKGMQNGQKITFPGEADEAPDTVTGDIIFVLQQKDHPKFKRKGDDLFYEHTLSLTEALCGFQFVLSHLDNRQLLIKSNPGEVVKPDSFKAINDEGMPMYQRPFMKGKLYINFTVDFPDSLSPDQCKSLEAVLPPKPAQQLTDMELDECEETTMYDVNIEEEMRRKQQQQSQEAYDEDEDMQGGAQRVQCAQQ</sequence>
<keyword evidence="7" id="KW-0636">Prenylation</keyword>
<gene>
    <name evidence="13" type="ORF">LUZ62_004446</name>
</gene>
<dbReference type="GO" id="GO:0030544">
    <property type="term" value="F:Hsp70 protein binding"/>
    <property type="evidence" value="ECO:0007669"/>
    <property type="project" value="InterPro"/>
</dbReference>
<evidence type="ECO:0000256" key="8">
    <source>
        <dbReference type="ARBA" id="ARBA00037547"/>
    </source>
</evidence>
<dbReference type="Gene3D" id="2.60.260.20">
    <property type="entry name" value="Urease metallochaperone UreE, N-terminal domain"/>
    <property type="match status" value="2"/>
</dbReference>
<name>A0AAV8AQS1_9POAL</name>
<dbReference type="PROSITE" id="PS00636">
    <property type="entry name" value="DNAJ_1"/>
    <property type="match status" value="1"/>
</dbReference>
<dbReference type="Pfam" id="PF01556">
    <property type="entry name" value="DnaJ_C"/>
    <property type="match status" value="1"/>
</dbReference>
<dbReference type="FunFam" id="2.60.260.20:FF:000150">
    <property type="entry name" value="Chaperone protein dnaJ 3"/>
    <property type="match status" value="1"/>
</dbReference>
<dbReference type="PANTHER" id="PTHR43888">
    <property type="entry name" value="DNAJ-LIKE-2, ISOFORM A-RELATED"/>
    <property type="match status" value="1"/>
</dbReference>
<keyword evidence="3" id="KW-0677">Repeat</keyword>
<dbReference type="InterPro" id="IPR012724">
    <property type="entry name" value="DnaJ"/>
</dbReference>
<evidence type="ECO:0000259" key="11">
    <source>
        <dbReference type="PROSITE" id="PS50076"/>
    </source>
</evidence>
<evidence type="ECO:0000256" key="1">
    <source>
        <dbReference type="ARBA" id="ARBA00022481"/>
    </source>
</evidence>
<dbReference type="Proteomes" id="UP001140206">
    <property type="component" value="Unassembled WGS sequence"/>
</dbReference>
<dbReference type="Pfam" id="PF00684">
    <property type="entry name" value="DnaJ_CXXCXGXG"/>
    <property type="match status" value="1"/>
</dbReference>
<dbReference type="EMBL" id="JAMFTS010005909">
    <property type="protein sequence ID" value="KAJ4732947.1"/>
    <property type="molecule type" value="Genomic_DNA"/>
</dbReference>
<dbReference type="PROSITE" id="PS51188">
    <property type="entry name" value="ZF_CR"/>
    <property type="match status" value="1"/>
</dbReference>
<keyword evidence="7" id="KW-0449">Lipoprotein</keyword>
<dbReference type="CDD" id="cd06257">
    <property type="entry name" value="DnaJ"/>
    <property type="match status" value="1"/>
</dbReference>
<dbReference type="AlphaFoldDB" id="A0AAV8AQS1"/>
<feature type="region of interest" description="Disordered" evidence="10">
    <location>
        <begin position="413"/>
        <end position="443"/>
    </location>
</feature>
<dbReference type="Gene3D" id="1.10.287.110">
    <property type="entry name" value="DnaJ domain"/>
    <property type="match status" value="1"/>
</dbReference>
<dbReference type="GO" id="GO:0008270">
    <property type="term" value="F:zinc ion binding"/>
    <property type="evidence" value="ECO:0007669"/>
    <property type="project" value="UniProtKB-KW"/>
</dbReference>
<dbReference type="InterPro" id="IPR008971">
    <property type="entry name" value="HSP40/DnaJ_pept-bd"/>
</dbReference>
<dbReference type="CDD" id="cd10747">
    <property type="entry name" value="DnaJ_C"/>
    <property type="match status" value="1"/>
</dbReference>
<dbReference type="FunFam" id="2.60.260.20:FF:000068">
    <property type="entry name" value="Chaperone protein dnaJ 3"/>
    <property type="match status" value="1"/>
</dbReference>
<dbReference type="PRINTS" id="PR00625">
    <property type="entry name" value="JDOMAIN"/>
</dbReference>
<dbReference type="InterPro" id="IPR036869">
    <property type="entry name" value="J_dom_sf"/>
</dbReference>
<dbReference type="GO" id="GO:0005524">
    <property type="term" value="F:ATP binding"/>
    <property type="evidence" value="ECO:0007669"/>
    <property type="project" value="InterPro"/>
</dbReference>
<evidence type="ECO:0000256" key="10">
    <source>
        <dbReference type="SAM" id="MobiDB-lite"/>
    </source>
</evidence>
<comment type="caution">
    <text evidence="13">The sequence shown here is derived from an EMBL/GenBank/DDBJ whole genome shotgun (WGS) entry which is preliminary data.</text>
</comment>
<reference evidence="13" key="1">
    <citation type="submission" date="2022-08" db="EMBL/GenBank/DDBJ databases">
        <authorList>
            <person name="Marques A."/>
        </authorList>
    </citation>
    <scope>NUCLEOTIDE SEQUENCE</scope>
    <source>
        <strain evidence="13">RhyPub2mFocal</strain>
        <tissue evidence="13">Leaves</tissue>
    </source>
</reference>
<dbReference type="HAMAP" id="MF_01152">
    <property type="entry name" value="DnaJ"/>
    <property type="match status" value="1"/>
</dbReference>
<accession>A0AAV8AQS1</accession>
<evidence type="ECO:0000313" key="14">
    <source>
        <dbReference type="Proteomes" id="UP001140206"/>
    </source>
</evidence>
<keyword evidence="2 9" id="KW-0479">Metal-binding</keyword>
<feature type="zinc finger region" description="CR-type" evidence="9">
    <location>
        <begin position="160"/>
        <end position="244"/>
    </location>
</feature>
<keyword evidence="1" id="KW-0488">Methylation</keyword>
<evidence type="ECO:0000256" key="4">
    <source>
        <dbReference type="ARBA" id="ARBA00022771"/>
    </source>
</evidence>
<dbReference type="GO" id="GO:0006457">
    <property type="term" value="P:protein folding"/>
    <property type="evidence" value="ECO:0007669"/>
    <property type="project" value="InterPro"/>
</dbReference>
<dbReference type="SUPFAM" id="SSF49493">
    <property type="entry name" value="HSP40/DnaJ peptide-binding domain"/>
    <property type="match status" value="2"/>
</dbReference>
<dbReference type="GO" id="GO:0005783">
    <property type="term" value="C:endoplasmic reticulum"/>
    <property type="evidence" value="ECO:0007669"/>
    <property type="project" value="UniProtKB-ARBA"/>
</dbReference>
<dbReference type="SUPFAM" id="SSF46565">
    <property type="entry name" value="Chaperone J-domain"/>
    <property type="match status" value="1"/>
</dbReference>
<organism evidence="13 14">
    <name type="scientific">Rhynchospora pubera</name>
    <dbReference type="NCBI Taxonomy" id="906938"/>
    <lineage>
        <taxon>Eukaryota</taxon>
        <taxon>Viridiplantae</taxon>
        <taxon>Streptophyta</taxon>
        <taxon>Embryophyta</taxon>
        <taxon>Tracheophyta</taxon>
        <taxon>Spermatophyta</taxon>
        <taxon>Magnoliopsida</taxon>
        <taxon>Liliopsida</taxon>
        <taxon>Poales</taxon>
        <taxon>Cyperaceae</taxon>
        <taxon>Cyperoideae</taxon>
        <taxon>Rhynchosporeae</taxon>
        <taxon>Rhynchospora</taxon>
    </lineage>
</organism>